<dbReference type="Proteomes" id="UP000061630">
    <property type="component" value="Chromosome"/>
</dbReference>
<feature type="domain" description="PASTA" evidence="3">
    <location>
        <begin position="292"/>
        <end position="356"/>
    </location>
</feature>
<reference evidence="4 5" key="1">
    <citation type="submission" date="2016-01" db="EMBL/GenBank/DDBJ databases">
        <title>Genome sequence of Thermus parvatiensis, a thermophile isolated from a hot water spring.</title>
        <authorList>
            <person name="Tripathi C."/>
            <person name="Lal R."/>
        </authorList>
    </citation>
    <scope>NUCLEOTIDE SEQUENCE [LARGE SCALE GENOMIC DNA]</scope>
    <source>
        <strain evidence="4 5">RL</strain>
    </source>
</reference>
<dbReference type="Gene3D" id="3.30.10.20">
    <property type="match status" value="3"/>
</dbReference>
<accession>A0A109QES3</accession>
<name>A0A109QES3_9DEIN</name>
<proteinExistence type="predicted"/>
<evidence type="ECO:0000259" key="3">
    <source>
        <dbReference type="PROSITE" id="PS51178"/>
    </source>
</evidence>
<gene>
    <name evidence="4" type="ORF">AV541_08825</name>
</gene>
<dbReference type="RefSeq" id="WP_060384723.1">
    <property type="nucleotide sequence ID" value="NZ_CP014141.1"/>
</dbReference>
<feature type="region of interest" description="Disordered" evidence="1">
    <location>
        <begin position="186"/>
        <end position="205"/>
    </location>
</feature>
<keyword evidence="2" id="KW-1133">Transmembrane helix</keyword>
<feature type="transmembrane region" description="Helical" evidence="2">
    <location>
        <begin position="133"/>
        <end position="155"/>
    </location>
</feature>
<evidence type="ECO:0000256" key="1">
    <source>
        <dbReference type="SAM" id="MobiDB-lite"/>
    </source>
</evidence>
<keyword evidence="4" id="KW-0808">Transferase</keyword>
<sequence length="439" mass="48016">MLLDDRYPVLETLESRDGVTLYRVEGGLVFYFDVRTPQDKDRFYRYRAAIRRLEELGLLEAQVSAKPGRYYAFFPERPLSGRRPPKEVLAALAPFGFGPEHVAMGEDRVAYLAPWPLRLGASRRGRGGFWSRVAPGLFLLGLGLFLLVQGLYRYFNPPEYVVPDLVGKTAREAFLLLRDTGLGLEVEEGNDPSRPKEVVLEQDPPPGTRLRAGRVVRLVLNQARLVPVPDLRGLSRAEAEDRLSELGFQVGRVAAVEAEEAAGTVLATSPPAGTPMAYGARVDLLVAEERSGERVVVPRLVGLRREDALFLLNAAGLLPQVEEVPSGAPEGLVLAQVPGPGEAVLPGSPVRLRVAVQGAVQLPEAFPGTPLRTVVLALDLPPEAQGRQVRLLLVDARGAQVVYEGPGEEGLRLSGTYQVLGEARFRLYLDGELFQEWAP</sequence>
<keyword evidence="2" id="KW-0812">Transmembrane</keyword>
<dbReference type="Pfam" id="PF03793">
    <property type="entry name" value="PASTA"/>
    <property type="match status" value="3"/>
</dbReference>
<feature type="domain" description="PASTA" evidence="3">
    <location>
        <begin position="222"/>
        <end position="288"/>
    </location>
</feature>
<dbReference type="KEGG" id="tpar:AV541_08825"/>
<feature type="domain" description="PASTA" evidence="3">
    <location>
        <begin position="156"/>
        <end position="221"/>
    </location>
</feature>
<organism evidence="4 5">
    <name type="scientific">Thermus parvatiensis</name>
    <dbReference type="NCBI Taxonomy" id="456163"/>
    <lineage>
        <taxon>Bacteria</taxon>
        <taxon>Thermotogati</taxon>
        <taxon>Deinococcota</taxon>
        <taxon>Deinococci</taxon>
        <taxon>Thermales</taxon>
        <taxon>Thermaceae</taxon>
        <taxon>Thermus</taxon>
    </lineage>
</organism>
<protein>
    <submittedName>
        <fullName evidence="4">Serine/threonine kinase</fullName>
    </submittedName>
</protein>
<evidence type="ECO:0000313" key="4">
    <source>
        <dbReference type="EMBL" id="AMA76027.1"/>
    </source>
</evidence>
<dbReference type="InterPro" id="IPR005543">
    <property type="entry name" value="PASTA_dom"/>
</dbReference>
<evidence type="ECO:0000256" key="2">
    <source>
        <dbReference type="SAM" id="Phobius"/>
    </source>
</evidence>
<dbReference type="SUPFAM" id="SSF54184">
    <property type="entry name" value="Penicillin-binding protein 2x (pbp-2x), c-terminal domain"/>
    <property type="match status" value="1"/>
</dbReference>
<keyword evidence="2" id="KW-0472">Membrane</keyword>
<dbReference type="CDD" id="cd06577">
    <property type="entry name" value="PASTA_pknB"/>
    <property type="match status" value="3"/>
</dbReference>
<dbReference type="PROSITE" id="PS51178">
    <property type="entry name" value="PASTA"/>
    <property type="match status" value="3"/>
</dbReference>
<evidence type="ECO:0000313" key="5">
    <source>
        <dbReference type="Proteomes" id="UP000061630"/>
    </source>
</evidence>
<dbReference type="GO" id="GO:0016301">
    <property type="term" value="F:kinase activity"/>
    <property type="evidence" value="ECO:0007669"/>
    <property type="project" value="UniProtKB-KW"/>
</dbReference>
<keyword evidence="4" id="KW-0418">Kinase</keyword>
<dbReference type="SMART" id="SM00740">
    <property type="entry name" value="PASTA"/>
    <property type="match status" value="3"/>
</dbReference>
<dbReference type="AlphaFoldDB" id="A0A109QES3"/>
<dbReference type="EMBL" id="CP014141">
    <property type="protein sequence ID" value="AMA76027.1"/>
    <property type="molecule type" value="Genomic_DNA"/>
</dbReference>